<accession>A0A8J2PTP7</accession>
<dbReference type="Proteomes" id="UP000708208">
    <property type="component" value="Unassembled WGS sequence"/>
</dbReference>
<dbReference type="EMBL" id="CAJVCH010543787">
    <property type="protein sequence ID" value="CAG7827501.1"/>
    <property type="molecule type" value="Genomic_DNA"/>
</dbReference>
<name>A0A8J2PTP7_9HEXA</name>
<keyword evidence="2" id="KW-1185">Reference proteome</keyword>
<gene>
    <name evidence="1" type="ORF">AFUS01_LOCUS37487</name>
</gene>
<comment type="caution">
    <text evidence="1">The sequence shown here is derived from an EMBL/GenBank/DDBJ whole genome shotgun (WGS) entry which is preliminary data.</text>
</comment>
<feature type="non-terminal residue" evidence="1">
    <location>
        <position position="1"/>
    </location>
</feature>
<evidence type="ECO:0000313" key="1">
    <source>
        <dbReference type="EMBL" id="CAG7827501.1"/>
    </source>
</evidence>
<evidence type="ECO:0000313" key="2">
    <source>
        <dbReference type="Proteomes" id="UP000708208"/>
    </source>
</evidence>
<reference evidence="1" key="1">
    <citation type="submission" date="2021-06" db="EMBL/GenBank/DDBJ databases">
        <authorList>
            <person name="Hodson N. C."/>
            <person name="Mongue J. A."/>
            <person name="Jaron S. K."/>
        </authorList>
    </citation>
    <scope>NUCLEOTIDE SEQUENCE</scope>
</reference>
<protein>
    <submittedName>
        <fullName evidence="1">Uncharacterized protein</fullName>
    </submittedName>
</protein>
<proteinExistence type="predicted"/>
<sequence>CVELAIQKSQL</sequence>
<organism evidence="1 2">
    <name type="scientific">Allacma fusca</name>
    <dbReference type="NCBI Taxonomy" id="39272"/>
    <lineage>
        <taxon>Eukaryota</taxon>
        <taxon>Metazoa</taxon>
        <taxon>Ecdysozoa</taxon>
        <taxon>Arthropoda</taxon>
        <taxon>Hexapoda</taxon>
        <taxon>Collembola</taxon>
        <taxon>Symphypleona</taxon>
        <taxon>Sminthuridae</taxon>
        <taxon>Allacma</taxon>
    </lineage>
</organism>